<feature type="domain" description="Rnh202 triple barrel" evidence="7">
    <location>
        <begin position="32"/>
        <end position="86"/>
    </location>
</feature>
<dbReference type="InterPro" id="IPR041195">
    <property type="entry name" value="Rnh202_N"/>
</dbReference>
<dbReference type="Pfam" id="PF17745">
    <property type="entry name" value="Ydr279_N"/>
    <property type="match status" value="1"/>
</dbReference>
<comment type="subcellular location">
    <subcellularLocation>
        <location evidence="1">Nucleus</location>
    </subcellularLocation>
</comment>
<evidence type="ECO:0000313" key="8">
    <source>
        <dbReference type="EMBL" id="EPS60035.1"/>
    </source>
</evidence>
<evidence type="ECO:0000259" key="7">
    <source>
        <dbReference type="Pfam" id="PF17745"/>
    </source>
</evidence>
<evidence type="ECO:0000256" key="2">
    <source>
        <dbReference type="ARBA" id="ARBA00019062"/>
    </source>
</evidence>
<reference evidence="8 9" key="1">
    <citation type="journal article" date="2013" name="BMC Genomics">
        <title>The miniature genome of a carnivorous plant Genlisea aurea contains a low number of genes and short non-coding sequences.</title>
        <authorList>
            <person name="Leushkin E.V."/>
            <person name="Sutormin R.A."/>
            <person name="Nabieva E.R."/>
            <person name="Penin A.A."/>
            <person name="Kondrashov A.S."/>
            <person name="Logacheva M.D."/>
        </authorList>
    </citation>
    <scope>NUCLEOTIDE SEQUENCE [LARGE SCALE GENOMIC DNA]</scope>
</reference>
<comment type="function">
    <text evidence="4">Non catalytic subunit of RNase H2, an endonuclease that specifically degrades the RNA of RNA:DNA hybrids. Participates in DNA replication, possibly by mediating the removal of lagging-strand Okazaki fragment RNA primers during DNA replication. Mediates the excision of single ribonucleotides from DNA:RNA duplexes.</text>
</comment>
<dbReference type="Pfam" id="PF09468">
    <property type="entry name" value="RNase_H2-Ydr279"/>
    <property type="match status" value="1"/>
</dbReference>
<keyword evidence="3" id="KW-0539">Nucleus</keyword>
<dbReference type="PANTHER" id="PTHR13383:SF11">
    <property type="entry name" value="RIBONUCLEASE H2 SUBUNIT B"/>
    <property type="match status" value="1"/>
</dbReference>
<dbReference type="GO" id="GO:0005654">
    <property type="term" value="C:nucleoplasm"/>
    <property type="evidence" value="ECO:0007669"/>
    <property type="project" value="TreeGrafter"/>
</dbReference>
<evidence type="ECO:0000256" key="4">
    <source>
        <dbReference type="ARBA" id="ARBA00024778"/>
    </source>
</evidence>
<evidence type="ECO:0000256" key="1">
    <source>
        <dbReference type="ARBA" id="ARBA00004123"/>
    </source>
</evidence>
<dbReference type="FunFam" id="2.20.25.530:FF:000002">
    <property type="entry name" value="Ribonuclease H2 subunit B"/>
    <property type="match status" value="1"/>
</dbReference>
<dbReference type="CDD" id="cd09270">
    <property type="entry name" value="RNase_H2-B"/>
    <property type="match status" value="1"/>
</dbReference>
<dbReference type="InterPro" id="IPR019024">
    <property type="entry name" value="RNase_H2_suB_wHTH"/>
</dbReference>
<dbReference type="InterPro" id="IPR040456">
    <property type="entry name" value="RNase_H2_suB"/>
</dbReference>
<dbReference type="Gene3D" id="1.10.20.120">
    <property type="match status" value="1"/>
</dbReference>
<proteinExistence type="predicted"/>
<dbReference type="GO" id="GO:0032299">
    <property type="term" value="C:ribonuclease H2 complex"/>
    <property type="evidence" value="ECO:0007669"/>
    <property type="project" value="InterPro"/>
</dbReference>
<dbReference type="Gene3D" id="2.20.25.530">
    <property type="match status" value="1"/>
</dbReference>
<organism evidence="8 9">
    <name type="scientific">Genlisea aurea</name>
    <dbReference type="NCBI Taxonomy" id="192259"/>
    <lineage>
        <taxon>Eukaryota</taxon>
        <taxon>Viridiplantae</taxon>
        <taxon>Streptophyta</taxon>
        <taxon>Embryophyta</taxon>
        <taxon>Tracheophyta</taxon>
        <taxon>Spermatophyta</taxon>
        <taxon>Magnoliopsida</taxon>
        <taxon>eudicotyledons</taxon>
        <taxon>Gunneridae</taxon>
        <taxon>Pentapetalae</taxon>
        <taxon>asterids</taxon>
        <taxon>lamiids</taxon>
        <taxon>Lamiales</taxon>
        <taxon>Lentibulariaceae</taxon>
        <taxon>Genlisea</taxon>
    </lineage>
</organism>
<evidence type="ECO:0000256" key="5">
    <source>
        <dbReference type="ARBA" id="ARBA00033464"/>
    </source>
</evidence>
<keyword evidence="9" id="KW-1185">Reference proteome</keyword>
<comment type="caution">
    <text evidence="8">The sequence shown here is derived from an EMBL/GenBank/DDBJ whole genome shotgun (WGS) entry which is preliminary data.</text>
</comment>
<dbReference type="EMBL" id="AUSU01007878">
    <property type="protein sequence ID" value="EPS60035.1"/>
    <property type="molecule type" value="Genomic_DNA"/>
</dbReference>
<gene>
    <name evidence="8" type="ORF">M569_14769</name>
</gene>
<dbReference type="OrthoDB" id="29098at2759"/>
<name>S8BZL9_9LAMI</name>
<feature type="domain" description="Ribonuclease H2 subunit B wHTH" evidence="6">
    <location>
        <begin position="89"/>
        <end position="178"/>
    </location>
</feature>
<protein>
    <recommendedName>
        <fullName evidence="2">Ribonuclease H2 subunit B</fullName>
    </recommendedName>
    <alternativeName>
        <fullName evidence="5">Ribonuclease HI subunit B</fullName>
    </alternativeName>
</protein>
<dbReference type="PANTHER" id="PTHR13383">
    <property type="entry name" value="RIBONUCLEASE H2 SUBUNIT B"/>
    <property type="match status" value="1"/>
</dbReference>
<dbReference type="AlphaFoldDB" id="S8BZL9"/>
<sequence>MSKAPNSCCDGARENRVLIAREPCPIGNSMGKFLSLKHPRTGKAMHYLYNGEVLQELHSFKQAVGSWFLGDYVCEDGRMFTATPVDPVFILLPIFEEARMKKGEDPGKFRQFEDIIFVPGYPGYGSLSSLAAKSMEIVCDLKDVGSSKFFRLNDSKVLKWLCYKVNRLKLTLPTLDKNYAVQDEKPICTSVLVYPVG</sequence>
<accession>S8BZL9</accession>
<dbReference type="Proteomes" id="UP000015453">
    <property type="component" value="Unassembled WGS sequence"/>
</dbReference>
<dbReference type="GO" id="GO:0006401">
    <property type="term" value="P:RNA catabolic process"/>
    <property type="evidence" value="ECO:0007669"/>
    <property type="project" value="TreeGrafter"/>
</dbReference>
<evidence type="ECO:0000313" key="9">
    <source>
        <dbReference type="Proteomes" id="UP000015453"/>
    </source>
</evidence>
<evidence type="ECO:0000256" key="3">
    <source>
        <dbReference type="ARBA" id="ARBA00023242"/>
    </source>
</evidence>
<evidence type="ECO:0000259" key="6">
    <source>
        <dbReference type="Pfam" id="PF09468"/>
    </source>
</evidence>